<evidence type="ECO:0000256" key="4">
    <source>
        <dbReference type="ARBA" id="ARBA00022692"/>
    </source>
</evidence>
<comment type="similarity">
    <text evidence="7">Belongs to the major facilitator superfamily. Drug:H(+) antiporter-3 (DHA3) (TC 2.A.1.21) family.</text>
</comment>
<feature type="transmembrane region" description="Helical" evidence="10">
    <location>
        <begin position="368"/>
        <end position="394"/>
    </location>
</feature>
<feature type="transmembrane region" description="Helical" evidence="10">
    <location>
        <begin position="84"/>
        <end position="105"/>
    </location>
</feature>
<feature type="transmembrane region" description="Helical" evidence="10">
    <location>
        <begin position="144"/>
        <end position="168"/>
    </location>
</feature>
<evidence type="ECO:0000256" key="6">
    <source>
        <dbReference type="ARBA" id="ARBA00023136"/>
    </source>
</evidence>
<dbReference type="PANTHER" id="PTHR23513">
    <property type="entry name" value="INTEGRAL MEMBRANE EFFLUX PROTEIN-RELATED"/>
    <property type="match status" value="1"/>
</dbReference>
<keyword evidence="4 10" id="KW-0812">Transmembrane</keyword>
<feature type="transmembrane region" description="Helical" evidence="10">
    <location>
        <begin position="306"/>
        <end position="324"/>
    </location>
</feature>
<evidence type="ECO:0000256" key="10">
    <source>
        <dbReference type="SAM" id="Phobius"/>
    </source>
</evidence>
<evidence type="ECO:0000313" key="13">
    <source>
        <dbReference type="Proteomes" id="UP001551482"/>
    </source>
</evidence>
<evidence type="ECO:0000256" key="5">
    <source>
        <dbReference type="ARBA" id="ARBA00022989"/>
    </source>
</evidence>
<organism evidence="12 13">
    <name type="scientific">Streptodolium elevatio</name>
    <dbReference type="NCBI Taxonomy" id="3157996"/>
    <lineage>
        <taxon>Bacteria</taxon>
        <taxon>Bacillati</taxon>
        <taxon>Actinomycetota</taxon>
        <taxon>Actinomycetes</taxon>
        <taxon>Kitasatosporales</taxon>
        <taxon>Streptomycetaceae</taxon>
        <taxon>Streptodolium</taxon>
    </lineage>
</organism>
<evidence type="ECO:0000256" key="2">
    <source>
        <dbReference type="ARBA" id="ARBA00022448"/>
    </source>
</evidence>
<feature type="transmembrane region" description="Helical" evidence="10">
    <location>
        <begin position="111"/>
        <end position="132"/>
    </location>
</feature>
<feature type="compositionally biased region" description="Basic and acidic residues" evidence="9">
    <location>
        <begin position="499"/>
        <end position="510"/>
    </location>
</feature>
<dbReference type="InterPro" id="IPR011701">
    <property type="entry name" value="MFS"/>
</dbReference>
<evidence type="ECO:0000259" key="11">
    <source>
        <dbReference type="PROSITE" id="PS50850"/>
    </source>
</evidence>
<name>A0ABV3DPY5_9ACTN</name>
<reference evidence="12 13" key="1">
    <citation type="submission" date="2024-06" db="EMBL/GenBank/DDBJ databases">
        <title>The Natural Products Discovery Center: Release of the First 8490 Sequenced Strains for Exploring Actinobacteria Biosynthetic Diversity.</title>
        <authorList>
            <person name="Kalkreuter E."/>
            <person name="Kautsar S.A."/>
            <person name="Yang D."/>
            <person name="Bader C.D."/>
            <person name="Teijaro C.N."/>
            <person name="Fluegel L."/>
            <person name="Davis C.M."/>
            <person name="Simpson J.R."/>
            <person name="Lauterbach L."/>
            <person name="Steele A.D."/>
            <person name="Gui C."/>
            <person name="Meng S."/>
            <person name="Li G."/>
            <person name="Viehrig K."/>
            <person name="Ye F."/>
            <person name="Su P."/>
            <person name="Kiefer A.F."/>
            <person name="Nichols A."/>
            <person name="Cepeda A.J."/>
            <person name="Yan W."/>
            <person name="Fan B."/>
            <person name="Jiang Y."/>
            <person name="Adhikari A."/>
            <person name="Zheng C.-J."/>
            <person name="Schuster L."/>
            <person name="Cowan T.M."/>
            <person name="Smanski M.J."/>
            <person name="Chevrette M.G."/>
            <person name="De Carvalho L.P.S."/>
            <person name="Shen B."/>
        </authorList>
    </citation>
    <scope>NUCLEOTIDE SEQUENCE [LARGE SCALE GENOMIC DNA]</scope>
    <source>
        <strain evidence="12 13">NPDC048946</strain>
    </source>
</reference>
<dbReference type="Pfam" id="PF07690">
    <property type="entry name" value="MFS_1"/>
    <property type="match status" value="1"/>
</dbReference>
<feature type="region of interest" description="Disordered" evidence="9">
    <location>
        <begin position="202"/>
        <end position="226"/>
    </location>
</feature>
<dbReference type="EMBL" id="JBEZFP010000101">
    <property type="protein sequence ID" value="MEU8137815.1"/>
    <property type="molecule type" value="Genomic_DNA"/>
</dbReference>
<evidence type="ECO:0000256" key="1">
    <source>
        <dbReference type="ARBA" id="ARBA00004429"/>
    </source>
</evidence>
<feature type="compositionally biased region" description="Low complexity" evidence="9">
    <location>
        <begin position="206"/>
        <end position="226"/>
    </location>
</feature>
<keyword evidence="5 10" id="KW-1133">Transmembrane helix</keyword>
<dbReference type="Proteomes" id="UP001551482">
    <property type="component" value="Unassembled WGS sequence"/>
</dbReference>
<sequence length="548" mass="54760">MRLGEIAADTTPLRESREFRLLFAASALSMLGTALTSVAASIQVYDIGGSSLHVGMVNIVIAVSLCVGLLTGGVVADRTDRRKIILGTRAGAAVVVLALAVNALADNPRLWVIYLLAVAAGLVNGLGAPALMAVTPALVGRKQLAAAGALLTLTTQFGAMVGPMVAGLVAAGPGVATCYLLDASGFAVGAVLLWRLPELRPERPEPAGQAGQPGKPGAEAADAADAGAAGAAEAPVAGQADVNAATATAGDRLAPEVEAKAVPEVVAEVAPRAVSEDEAAEPEGTHPLHEIAAGFRHVRADPVIRALMLVDLFAVVLAMPYVLFPQMGEHVFDGGPITVGLLYSAPSVGAFLGALTSGWTGRTTRPGVALAAAAAGWGLAVAAFGAADLLWLAIPLLALAGYADTISEILRRALIQAYTPDHLQGRVGSLWLAQATAAPSAGNALAGVGAKLVAPGTVLMAGGVACVAAVGAVASGSPALRKATLTGGADDGDGAAGERTGDTRDPRDATDFADTGTGTDTVDGAAVPALAIDALAERQDPDDRHQPV</sequence>
<keyword evidence="13" id="KW-1185">Reference proteome</keyword>
<proteinExistence type="inferred from homology"/>
<keyword evidence="3" id="KW-1003">Cell membrane</keyword>
<keyword evidence="2" id="KW-0813">Transport</keyword>
<feature type="transmembrane region" description="Helical" evidence="10">
    <location>
        <begin position="21"/>
        <end position="45"/>
    </location>
</feature>
<feature type="domain" description="Major facilitator superfamily (MFS) profile" evidence="11">
    <location>
        <begin position="1"/>
        <end position="201"/>
    </location>
</feature>
<feature type="transmembrane region" description="Helical" evidence="10">
    <location>
        <begin position="174"/>
        <end position="194"/>
    </location>
</feature>
<feature type="compositionally biased region" description="Low complexity" evidence="9">
    <location>
        <begin position="512"/>
        <end position="525"/>
    </location>
</feature>
<feature type="transmembrane region" description="Helical" evidence="10">
    <location>
        <begin position="51"/>
        <end position="72"/>
    </location>
</feature>
<dbReference type="PANTHER" id="PTHR23513:SF9">
    <property type="entry name" value="ENTEROBACTIN EXPORTER ENTS"/>
    <property type="match status" value="1"/>
</dbReference>
<feature type="region of interest" description="Disordered" evidence="9">
    <location>
        <begin position="485"/>
        <end position="525"/>
    </location>
</feature>
<accession>A0ABV3DPY5</accession>
<evidence type="ECO:0000313" key="12">
    <source>
        <dbReference type="EMBL" id="MEU8137815.1"/>
    </source>
</evidence>
<feature type="transmembrane region" description="Helical" evidence="10">
    <location>
        <begin position="452"/>
        <end position="474"/>
    </location>
</feature>
<protein>
    <recommendedName>
        <fullName evidence="8">Multidrug efflux pump Tap</fullName>
    </recommendedName>
</protein>
<gene>
    <name evidence="12" type="ORF">AB0C36_30430</name>
</gene>
<evidence type="ECO:0000256" key="7">
    <source>
        <dbReference type="ARBA" id="ARBA00038075"/>
    </source>
</evidence>
<evidence type="ECO:0000256" key="8">
    <source>
        <dbReference type="ARBA" id="ARBA00040914"/>
    </source>
</evidence>
<dbReference type="PROSITE" id="PS50850">
    <property type="entry name" value="MFS"/>
    <property type="match status" value="1"/>
</dbReference>
<dbReference type="RefSeq" id="WP_358360275.1">
    <property type="nucleotide sequence ID" value="NZ_JBEZFP010000101.1"/>
</dbReference>
<comment type="subcellular location">
    <subcellularLocation>
        <location evidence="1">Cell inner membrane</location>
        <topology evidence="1">Multi-pass membrane protein</topology>
    </subcellularLocation>
</comment>
<dbReference type="InterPro" id="IPR036259">
    <property type="entry name" value="MFS_trans_sf"/>
</dbReference>
<keyword evidence="6 10" id="KW-0472">Membrane</keyword>
<evidence type="ECO:0000256" key="3">
    <source>
        <dbReference type="ARBA" id="ARBA00022475"/>
    </source>
</evidence>
<dbReference type="Gene3D" id="1.20.1250.20">
    <property type="entry name" value="MFS general substrate transporter like domains"/>
    <property type="match status" value="1"/>
</dbReference>
<feature type="transmembrane region" description="Helical" evidence="10">
    <location>
        <begin position="336"/>
        <end position="356"/>
    </location>
</feature>
<comment type="caution">
    <text evidence="12">The sequence shown here is derived from an EMBL/GenBank/DDBJ whole genome shotgun (WGS) entry which is preliminary data.</text>
</comment>
<evidence type="ECO:0000256" key="9">
    <source>
        <dbReference type="SAM" id="MobiDB-lite"/>
    </source>
</evidence>
<dbReference type="CDD" id="cd06173">
    <property type="entry name" value="MFS_MefA_like"/>
    <property type="match status" value="1"/>
</dbReference>
<dbReference type="InterPro" id="IPR020846">
    <property type="entry name" value="MFS_dom"/>
</dbReference>
<dbReference type="SUPFAM" id="SSF103473">
    <property type="entry name" value="MFS general substrate transporter"/>
    <property type="match status" value="1"/>
</dbReference>